<evidence type="ECO:0000313" key="3">
    <source>
        <dbReference type="Proteomes" id="UP001185068"/>
    </source>
</evidence>
<dbReference type="InterPro" id="IPR021225">
    <property type="entry name" value="Tlde1_dom"/>
</dbReference>
<dbReference type="EMBL" id="JALLIR010000001">
    <property type="protein sequence ID" value="MDR9946264.1"/>
    <property type="molecule type" value="Genomic_DNA"/>
</dbReference>
<organism evidence="2 3">
    <name type="scientific">Enterobacter sichuanensis</name>
    <dbReference type="NCBI Taxonomy" id="2071710"/>
    <lineage>
        <taxon>Bacteria</taxon>
        <taxon>Pseudomonadati</taxon>
        <taxon>Pseudomonadota</taxon>
        <taxon>Gammaproteobacteria</taxon>
        <taxon>Enterobacterales</taxon>
        <taxon>Enterobacteriaceae</taxon>
        <taxon>Enterobacter</taxon>
        <taxon>Enterobacter cloacae complex</taxon>
    </lineage>
</organism>
<comment type="caution">
    <text evidence="2">The sequence shown here is derived from an EMBL/GenBank/DDBJ whole genome shotgun (WGS) entry which is preliminary data.</text>
</comment>
<dbReference type="AlphaFoldDB" id="A0AAE4DVX3"/>
<proteinExistence type="predicted"/>
<dbReference type="Proteomes" id="UP001185068">
    <property type="component" value="Unassembled WGS sequence"/>
</dbReference>
<dbReference type="PROSITE" id="PS51257">
    <property type="entry name" value="PROKAR_LIPOPROTEIN"/>
    <property type="match status" value="1"/>
</dbReference>
<sequence length="159" mass="17746">MIRCYFHINNGQLSSLSCPGVGFFAAYSGNRGKHRNNPDSIAISKRGPLPPGKYYIVARSRGGWKTRLNDFYKSLESGSDRKLWFALFREDDRIDDTSLVGDVERGAFRLHPAGHNGNSDGCISIVSLSDYMILWRALVKSPPVMITAQLKAFGTIQVY</sequence>
<feature type="domain" description="Tlde1" evidence="1">
    <location>
        <begin position="24"/>
        <end position="142"/>
    </location>
</feature>
<name>A0AAE4DVX3_9ENTR</name>
<accession>A0AAE4DVX3</accession>
<evidence type="ECO:0000259" key="1">
    <source>
        <dbReference type="Pfam" id="PF10908"/>
    </source>
</evidence>
<evidence type="ECO:0000313" key="2">
    <source>
        <dbReference type="EMBL" id="MDR9946264.1"/>
    </source>
</evidence>
<gene>
    <name evidence="2" type="ORF">MX989_09260</name>
</gene>
<dbReference type="Pfam" id="PF10908">
    <property type="entry name" value="Tlde1_dom"/>
    <property type="match status" value="1"/>
</dbReference>
<protein>
    <submittedName>
        <fullName evidence="2">DUF2778 domain-containing protein</fullName>
    </submittedName>
</protein>
<reference evidence="2" key="1">
    <citation type="submission" date="2022-11" db="EMBL/GenBank/DDBJ databases">
        <title>blaNDM-1 and qnrB1 co-producing ST413 Enterobacter.</title>
        <authorList>
            <person name="Halder G."/>
            <person name="Chaudhuri B."/>
            <person name="Dutta S."/>
        </authorList>
    </citation>
    <scope>NUCLEOTIDE SEQUENCE</scope>
    <source>
        <strain evidence="2">PEER684</strain>
    </source>
</reference>
<dbReference type="RefSeq" id="WP_072049076.1">
    <property type="nucleotide sequence ID" value="NZ_JACWFD010000045.1"/>
</dbReference>